<dbReference type="Proteomes" id="UP000238392">
    <property type="component" value="Unassembled WGS sequence"/>
</dbReference>
<dbReference type="OrthoDB" id="9793634at2"/>
<evidence type="ECO:0000313" key="7">
    <source>
        <dbReference type="EMBL" id="PRY86821.1"/>
    </source>
</evidence>
<comment type="caution">
    <text evidence="7">The sequence shown here is derived from an EMBL/GenBank/DDBJ whole genome shotgun (WGS) entry which is preliminary data.</text>
</comment>
<evidence type="ECO:0000256" key="5">
    <source>
        <dbReference type="SAM" id="SignalP"/>
    </source>
</evidence>
<gene>
    <name evidence="7" type="ORF">CLV74_11151</name>
</gene>
<dbReference type="PROSITE" id="PS51007">
    <property type="entry name" value="CYTC"/>
    <property type="match status" value="1"/>
</dbReference>
<feature type="chain" id="PRO_5015541512" evidence="5">
    <location>
        <begin position="21"/>
        <end position="158"/>
    </location>
</feature>
<keyword evidence="1 4" id="KW-0349">Heme</keyword>
<dbReference type="SUPFAM" id="SSF46626">
    <property type="entry name" value="Cytochrome c"/>
    <property type="match status" value="1"/>
</dbReference>
<dbReference type="GO" id="GO:0046872">
    <property type="term" value="F:metal ion binding"/>
    <property type="evidence" value="ECO:0007669"/>
    <property type="project" value="UniProtKB-KW"/>
</dbReference>
<feature type="signal peptide" evidence="5">
    <location>
        <begin position="1"/>
        <end position="20"/>
    </location>
</feature>
<evidence type="ECO:0000256" key="3">
    <source>
        <dbReference type="ARBA" id="ARBA00023004"/>
    </source>
</evidence>
<dbReference type="Gene3D" id="1.10.760.10">
    <property type="entry name" value="Cytochrome c-like domain"/>
    <property type="match status" value="1"/>
</dbReference>
<dbReference type="AlphaFoldDB" id="A0A2T0WJD9"/>
<feature type="domain" description="Cytochrome c" evidence="6">
    <location>
        <begin position="45"/>
        <end position="157"/>
    </location>
</feature>
<dbReference type="RefSeq" id="WP_106266319.1">
    <property type="nucleotide sequence ID" value="NZ_PVTQ01000011.1"/>
</dbReference>
<protein>
    <submittedName>
        <fullName evidence="7">Sulfur-oxidizing protein SoxX</fullName>
    </submittedName>
</protein>
<proteinExistence type="predicted"/>
<reference evidence="7 8" key="1">
    <citation type="submission" date="2018-03" db="EMBL/GenBank/DDBJ databases">
        <title>Genomic Encyclopedia of Archaeal and Bacterial Type Strains, Phase II (KMG-II): from individual species to whole genera.</title>
        <authorList>
            <person name="Goeker M."/>
        </authorList>
    </citation>
    <scope>NUCLEOTIDE SEQUENCE [LARGE SCALE GENOMIC DNA]</scope>
    <source>
        <strain evidence="7 8">DSM 100212</strain>
    </source>
</reference>
<keyword evidence="5" id="KW-0732">Signal</keyword>
<accession>A0A2T0WJD9</accession>
<dbReference type="GO" id="GO:0020037">
    <property type="term" value="F:heme binding"/>
    <property type="evidence" value="ECO:0007669"/>
    <property type="project" value="InterPro"/>
</dbReference>
<dbReference type="NCBIfam" id="TIGR04485">
    <property type="entry name" value="thiosulf_SoxX"/>
    <property type="match status" value="1"/>
</dbReference>
<sequence>MKISISLAAALACVAGIAAAEPVAPAEVQYDEYGAVAQSLTGVAGDPANGKVIMGTKSKGNCVSCHAAAGLAEFPFHGEVGPVLDGVGDRWNEAEMRGIVANAKMTYEGTIMPAFYKTEGYIRPGDAYTGKAPTEPLGPLLSAQDIEDVVAFLLTLKE</sequence>
<keyword evidence="3 4" id="KW-0408">Iron</keyword>
<evidence type="ECO:0000256" key="2">
    <source>
        <dbReference type="ARBA" id="ARBA00022723"/>
    </source>
</evidence>
<evidence type="ECO:0000256" key="1">
    <source>
        <dbReference type="ARBA" id="ARBA00022617"/>
    </source>
</evidence>
<keyword evidence="2 4" id="KW-0479">Metal-binding</keyword>
<dbReference type="InterPro" id="IPR030999">
    <property type="entry name" value="Thiosulf_SoxX"/>
</dbReference>
<evidence type="ECO:0000259" key="6">
    <source>
        <dbReference type="PROSITE" id="PS51007"/>
    </source>
</evidence>
<dbReference type="EMBL" id="PVTQ01000011">
    <property type="protein sequence ID" value="PRY86821.1"/>
    <property type="molecule type" value="Genomic_DNA"/>
</dbReference>
<name>A0A2T0WJD9_9RHOB</name>
<keyword evidence="8" id="KW-1185">Reference proteome</keyword>
<dbReference type="GO" id="GO:0009055">
    <property type="term" value="F:electron transfer activity"/>
    <property type="evidence" value="ECO:0007669"/>
    <property type="project" value="InterPro"/>
</dbReference>
<evidence type="ECO:0000313" key="8">
    <source>
        <dbReference type="Proteomes" id="UP000238392"/>
    </source>
</evidence>
<dbReference type="InterPro" id="IPR036909">
    <property type="entry name" value="Cyt_c-like_dom_sf"/>
</dbReference>
<evidence type="ECO:0000256" key="4">
    <source>
        <dbReference type="PROSITE-ProRule" id="PRU00433"/>
    </source>
</evidence>
<dbReference type="Pfam" id="PF00034">
    <property type="entry name" value="Cytochrom_C"/>
    <property type="match status" value="1"/>
</dbReference>
<organism evidence="7 8">
    <name type="scientific">Donghicola tyrosinivorans</name>
    <dbReference type="NCBI Taxonomy" id="1652492"/>
    <lineage>
        <taxon>Bacteria</taxon>
        <taxon>Pseudomonadati</taxon>
        <taxon>Pseudomonadota</taxon>
        <taxon>Alphaproteobacteria</taxon>
        <taxon>Rhodobacterales</taxon>
        <taxon>Roseobacteraceae</taxon>
        <taxon>Donghicola</taxon>
    </lineage>
</organism>
<dbReference type="InterPro" id="IPR009056">
    <property type="entry name" value="Cyt_c-like_dom"/>
</dbReference>